<evidence type="ECO:0000313" key="4">
    <source>
        <dbReference type="Proteomes" id="UP001153076"/>
    </source>
</evidence>
<name>A0A9Q1KHC2_9CARY</name>
<keyword evidence="1" id="KW-0862">Zinc</keyword>
<dbReference type="InterPro" id="IPR040256">
    <property type="entry name" value="At4g02000-like"/>
</dbReference>
<dbReference type="Proteomes" id="UP001153076">
    <property type="component" value="Unassembled WGS sequence"/>
</dbReference>
<dbReference type="InterPro" id="IPR001878">
    <property type="entry name" value="Znf_CCHC"/>
</dbReference>
<evidence type="ECO:0000313" key="3">
    <source>
        <dbReference type="EMBL" id="KAJ8443363.1"/>
    </source>
</evidence>
<dbReference type="PROSITE" id="PS50158">
    <property type="entry name" value="ZF_CCHC"/>
    <property type="match status" value="1"/>
</dbReference>
<dbReference type="GO" id="GO:0008270">
    <property type="term" value="F:zinc ion binding"/>
    <property type="evidence" value="ECO:0007669"/>
    <property type="project" value="UniProtKB-KW"/>
</dbReference>
<dbReference type="Pfam" id="PF14392">
    <property type="entry name" value="zf-CCHC_4"/>
    <property type="match status" value="1"/>
</dbReference>
<reference evidence="3" key="1">
    <citation type="submission" date="2022-04" db="EMBL/GenBank/DDBJ databases">
        <title>Carnegiea gigantea Genome sequencing and assembly v2.</title>
        <authorList>
            <person name="Copetti D."/>
            <person name="Sanderson M.J."/>
            <person name="Burquez A."/>
            <person name="Wojciechowski M.F."/>
        </authorList>
    </citation>
    <scope>NUCLEOTIDE SEQUENCE</scope>
    <source>
        <strain evidence="3">SGP5-SGP5p</strain>
        <tissue evidence="3">Aerial part</tissue>
    </source>
</reference>
<accession>A0A9Q1KHC2</accession>
<keyword evidence="4" id="KW-1185">Reference proteome</keyword>
<feature type="domain" description="CCHC-type" evidence="2">
    <location>
        <begin position="190"/>
        <end position="203"/>
    </location>
</feature>
<evidence type="ECO:0000256" key="1">
    <source>
        <dbReference type="PROSITE-ProRule" id="PRU00047"/>
    </source>
</evidence>
<dbReference type="EMBL" id="JAKOGI010000121">
    <property type="protein sequence ID" value="KAJ8443363.1"/>
    <property type="molecule type" value="Genomic_DNA"/>
</dbReference>
<dbReference type="OrthoDB" id="1434627at2759"/>
<dbReference type="PANTHER" id="PTHR31286:SF153">
    <property type="entry name" value="DUF4283 DOMAIN PROTEIN"/>
    <property type="match status" value="1"/>
</dbReference>
<dbReference type="PANTHER" id="PTHR31286">
    <property type="entry name" value="GLYCINE-RICH CELL WALL STRUCTURAL PROTEIN 1.8-LIKE"/>
    <property type="match status" value="1"/>
</dbReference>
<evidence type="ECO:0000259" key="2">
    <source>
        <dbReference type="PROSITE" id="PS50158"/>
    </source>
</evidence>
<keyword evidence="1" id="KW-0479">Metal-binding</keyword>
<gene>
    <name evidence="3" type="ORF">Cgig2_015844</name>
</gene>
<dbReference type="InterPro" id="IPR025836">
    <property type="entry name" value="Zn_knuckle_CX2CX4HX4C"/>
</dbReference>
<comment type="caution">
    <text evidence="3">The sequence shown here is derived from an EMBL/GenBank/DDBJ whole genome shotgun (WGS) entry which is preliminary data.</text>
</comment>
<organism evidence="3 4">
    <name type="scientific">Carnegiea gigantea</name>
    <dbReference type="NCBI Taxonomy" id="171969"/>
    <lineage>
        <taxon>Eukaryota</taxon>
        <taxon>Viridiplantae</taxon>
        <taxon>Streptophyta</taxon>
        <taxon>Embryophyta</taxon>
        <taxon>Tracheophyta</taxon>
        <taxon>Spermatophyta</taxon>
        <taxon>Magnoliopsida</taxon>
        <taxon>eudicotyledons</taxon>
        <taxon>Gunneridae</taxon>
        <taxon>Pentapetalae</taxon>
        <taxon>Caryophyllales</taxon>
        <taxon>Cactineae</taxon>
        <taxon>Cactaceae</taxon>
        <taxon>Cactoideae</taxon>
        <taxon>Echinocereeae</taxon>
        <taxon>Carnegiea</taxon>
    </lineage>
</organism>
<proteinExistence type="predicted"/>
<dbReference type="AlphaFoldDB" id="A0A9Q1KHC2"/>
<sequence length="270" mass="30432">MMDNLEDAYSRLSLTEEEAKEVVFEEGTPSEQAEEIALSLVSKLMTAGRFNARVMKNVLKNLWKPATGLLGRDMDSNLLVFQFFSPANRKFVLNEGPWAPSEFEFSTAHFWVEAYDVLGARQTKAFAEFLGSHVGTFVDCEDEQMFGADKAICFRADIDVWKPLRHGASVKMKDKTIWVRIKYVKVPTFCYGCGKLGHVLNSCNIVAKSELDLQYGAWLGASPLKTRRRNVEAKMEDEKRLFLALWGKGGNCAKQKQPICKAHDQSTSRG</sequence>
<keyword evidence="1" id="KW-0863">Zinc-finger</keyword>
<dbReference type="GO" id="GO:0003676">
    <property type="term" value="F:nucleic acid binding"/>
    <property type="evidence" value="ECO:0007669"/>
    <property type="project" value="InterPro"/>
</dbReference>
<protein>
    <recommendedName>
        <fullName evidence="2">CCHC-type domain-containing protein</fullName>
    </recommendedName>
</protein>